<dbReference type="OrthoDB" id="9811006at2"/>
<dbReference type="Gene3D" id="2.40.128.110">
    <property type="entry name" value="Lipid/polyisoprenoid-binding, YceI-like"/>
    <property type="match status" value="1"/>
</dbReference>
<dbReference type="Proteomes" id="UP000234271">
    <property type="component" value="Chromosome"/>
</dbReference>
<feature type="domain" description="Lipid/polyisoprenoid-binding YceI-like" evidence="2">
    <location>
        <begin position="23"/>
        <end position="184"/>
    </location>
</feature>
<dbReference type="KEGG" id="blep:AL038_07920"/>
<evidence type="ECO:0000313" key="3">
    <source>
        <dbReference type="EMBL" id="AUI70120.1"/>
    </source>
</evidence>
<dbReference type="InterPro" id="IPR007372">
    <property type="entry name" value="Lipid/polyisoprenoid-bd_YceI"/>
</dbReference>
<accession>A0A2N9YHZ4</accession>
<proteinExistence type="predicted"/>
<dbReference type="Pfam" id="PF04264">
    <property type="entry name" value="YceI"/>
    <property type="match status" value="1"/>
</dbReference>
<protein>
    <submittedName>
        <fullName evidence="3">Polyisoprenoid-binding protein</fullName>
    </submittedName>
</protein>
<dbReference type="STRING" id="288004.AL038_07920"/>
<gene>
    <name evidence="3" type="ORF">BLE401_16390</name>
</gene>
<keyword evidence="1" id="KW-0732">Signal</keyword>
<sequence>MKIRVYLLMVVALCFSPWAHALEYSVVQVEKSKITFVSKQMNVPVEGQFKTFNAQLQFDPSKPENTTTKIEIDLNSIDLGSDEANTEVKRKPWFNLSVFPTAIFNSSKVNTLGENSYEVTGELQIKGKTQVVTIPVTVKMLDSTVELSGQFILKRLQFNIGEGAWADTETVADEVTVNFTLLATAKP</sequence>
<dbReference type="SUPFAM" id="SSF101874">
    <property type="entry name" value="YceI-like"/>
    <property type="match status" value="1"/>
</dbReference>
<dbReference type="AlphaFoldDB" id="A0A2N9YHZ4"/>
<evidence type="ECO:0000259" key="2">
    <source>
        <dbReference type="SMART" id="SM00867"/>
    </source>
</evidence>
<feature type="signal peptide" evidence="1">
    <location>
        <begin position="1"/>
        <end position="21"/>
    </location>
</feature>
<dbReference type="RefSeq" id="WP_062151468.1">
    <property type="nucleotide sequence ID" value="NZ_CP012373.2"/>
</dbReference>
<evidence type="ECO:0000313" key="4">
    <source>
        <dbReference type="Proteomes" id="UP000234271"/>
    </source>
</evidence>
<keyword evidence="4" id="KW-1185">Reference proteome</keyword>
<dbReference type="InterPro" id="IPR036761">
    <property type="entry name" value="TTHA0802/YceI-like_sf"/>
</dbReference>
<dbReference type="EMBL" id="CP018889">
    <property type="protein sequence ID" value="AUI70120.1"/>
    <property type="molecule type" value="Genomic_DNA"/>
</dbReference>
<dbReference type="PANTHER" id="PTHR34406">
    <property type="entry name" value="PROTEIN YCEI"/>
    <property type="match status" value="1"/>
</dbReference>
<dbReference type="PANTHER" id="PTHR34406:SF1">
    <property type="entry name" value="PROTEIN YCEI"/>
    <property type="match status" value="1"/>
</dbReference>
<feature type="chain" id="PRO_5014847977" evidence="1">
    <location>
        <begin position="22"/>
        <end position="187"/>
    </location>
</feature>
<reference evidence="4" key="1">
    <citation type="submission" date="2016-12" db="EMBL/GenBank/DDBJ databases">
        <title>Complete Genome Sequence of Beggiatoa leptomitiformis D-401.</title>
        <authorList>
            <person name="Fomenkov A."/>
            <person name="Vincze T."/>
            <person name="Grabovich M."/>
            <person name="Anton B.P."/>
            <person name="Dubinina G."/>
            <person name="Orlova M."/>
            <person name="Belousova E."/>
            <person name="Roberts R.J."/>
        </authorList>
    </citation>
    <scope>NUCLEOTIDE SEQUENCE [LARGE SCALE GENOMIC DNA]</scope>
    <source>
        <strain evidence="4">D-401</strain>
    </source>
</reference>
<evidence type="ECO:0000256" key="1">
    <source>
        <dbReference type="SAM" id="SignalP"/>
    </source>
</evidence>
<name>A0A2N9YHZ4_9GAMM</name>
<organism evidence="3 4">
    <name type="scientific">Beggiatoa leptomitoformis</name>
    <dbReference type="NCBI Taxonomy" id="288004"/>
    <lineage>
        <taxon>Bacteria</taxon>
        <taxon>Pseudomonadati</taxon>
        <taxon>Pseudomonadota</taxon>
        <taxon>Gammaproteobacteria</taxon>
        <taxon>Thiotrichales</taxon>
        <taxon>Thiotrichaceae</taxon>
        <taxon>Beggiatoa</taxon>
    </lineage>
</organism>
<dbReference type="SMART" id="SM00867">
    <property type="entry name" value="YceI"/>
    <property type="match status" value="1"/>
</dbReference>